<name>A0A9D4V1D8_ADICA</name>
<evidence type="ECO:0000256" key="9">
    <source>
        <dbReference type="ARBA" id="ARBA00023172"/>
    </source>
</evidence>
<dbReference type="GO" id="GO:0046872">
    <property type="term" value="F:metal ion binding"/>
    <property type="evidence" value="ECO:0007669"/>
    <property type="project" value="UniProtKB-KW"/>
</dbReference>
<keyword evidence="3" id="KW-0540">Nuclease</keyword>
<evidence type="ECO:0000256" key="13">
    <source>
        <dbReference type="SAM" id="MobiDB-lite"/>
    </source>
</evidence>
<dbReference type="AlphaFoldDB" id="A0A9D4V1D8"/>
<evidence type="ECO:0000256" key="6">
    <source>
        <dbReference type="ARBA" id="ARBA00022763"/>
    </source>
</evidence>
<dbReference type="GO" id="GO:0016787">
    <property type="term" value="F:hydrolase activity"/>
    <property type="evidence" value="ECO:0007669"/>
    <property type="project" value="UniProtKB-KW"/>
</dbReference>
<organism evidence="14 15">
    <name type="scientific">Adiantum capillus-veneris</name>
    <name type="common">Maidenhair fern</name>
    <dbReference type="NCBI Taxonomy" id="13818"/>
    <lineage>
        <taxon>Eukaryota</taxon>
        <taxon>Viridiplantae</taxon>
        <taxon>Streptophyta</taxon>
        <taxon>Embryophyta</taxon>
        <taxon>Tracheophyta</taxon>
        <taxon>Polypodiopsida</taxon>
        <taxon>Polypodiidae</taxon>
        <taxon>Polypodiales</taxon>
        <taxon>Pteridineae</taxon>
        <taxon>Pteridaceae</taxon>
        <taxon>Vittarioideae</taxon>
        <taxon>Adiantum</taxon>
    </lineage>
</organism>
<protein>
    <submittedName>
        <fullName evidence="14">Uncharacterized protein</fullName>
    </submittedName>
</protein>
<dbReference type="InterPro" id="IPR033310">
    <property type="entry name" value="Mms4/EME1/EME2"/>
</dbReference>
<dbReference type="GO" id="GO:0048476">
    <property type="term" value="C:Holliday junction resolvase complex"/>
    <property type="evidence" value="ECO:0007669"/>
    <property type="project" value="InterPro"/>
</dbReference>
<dbReference type="Proteomes" id="UP000886520">
    <property type="component" value="Chromosome 7"/>
</dbReference>
<dbReference type="EMBL" id="JABFUD020000007">
    <property type="protein sequence ID" value="KAI5077661.1"/>
    <property type="molecule type" value="Genomic_DNA"/>
</dbReference>
<evidence type="ECO:0000256" key="10">
    <source>
        <dbReference type="ARBA" id="ARBA00023204"/>
    </source>
</evidence>
<dbReference type="GO" id="GO:0051321">
    <property type="term" value="P:meiotic cell cycle"/>
    <property type="evidence" value="ECO:0007669"/>
    <property type="project" value="UniProtKB-KW"/>
</dbReference>
<dbReference type="GO" id="GO:0005634">
    <property type="term" value="C:nucleus"/>
    <property type="evidence" value="ECO:0007669"/>
    <property type="project" value="UniProtKB-SubCell"/>
</dbReference>
<evidence type="ECO:0000256" key="12">
    <source>
        <dbReference type="ARBA" id="ARBA00023254"/>
    </source>
</evidence>
<evidence type="ECO:0000256" key="8">
    <source>
        <dbReference type="ARBA" id="ARBA00022842"/>
    </source>
</evidence>
<accession>A0A9D4V1D8</accession>
<evidence type="ECO:0000256" key="5">
    <source>
        <dbReference type="ARBA" id="ARBA00022759"/>
    </source>
</evidence>
<keyword evidence="8" id="KW-0460">Magnesium</keyword>
<dbReference type="Gene3D" id="1.10.150.670">
    <property type="entry name" value="Crossover junction endonuclease EME1, DNA-binding domain"/>
    <property type="match status" value="1"/>
</dbReference>
<keyword evidence="11" id="KW-0539">Nucleus</keyword>
<dbReference type="GO" id="GO:0003677">
    <property type="term" value="F:DNA binding"/>
    <property type="evidence" value="ECO:0007669"/>
    <property type="project" value="InterPro"/>
</dbReference>
<evidence type="ECO:0000256" key="3">
    <source>
        <dbReference type="ARBA" id="ARBA00022722"/>
    </source>
</evidence>
<dbReference type="InterPro" id="IPR042530">
    <property type="entry name" value="EME1/EME2_C"/>
</dbReference>
<evidence type="ECO:0000256" key="2">
    <source>
        <dbReference type="ARBA" id="ARBA00004123"/>
    </source>
</evidence>
<evidence type="ECO:0000256" key="7">
    <source>
        <dbReference type="ARBA" id="ARBA00022801"/>
    </source>
</evidence>
<evidence type="ECO:0000313" key="14">
    <source>
        <dbReference type="EMBL" id="KAI5077661.1"/>
    </source>
</evidence>
<dbReference type="Pfam" id="PF21292">
    <property type="entry name" value="EME1-MUS81_C"/>
    <property type="match status" value="1"/>
</dbReference>
<keyword evidence="15" id="KW-1185">Reference proteome</keyword>
<feature type="compositionally biased region" description="Basic and acidic residues" evidence="13">
    <location>
        <begin position="281"/>
        <end position="350"/>
    </location>
</feature>
<keyword evidence="12" id="KW-0469">Meiosis</keyword>
<feature type="region of interest" description="Disordered" evidence="13">
    <location>
        <begin position="247"/>
        <end position="350"/>
    </location>
</feature>
<reference evidence="14" key="1">
    <citation type="submission" date="2021-01" db="EMBL/GenBank/DDBJ databases">
        <title>Adiantum capillus-veneris genome.</title>
        <authorList>
            <person name="Fang Y."/>
            <person name="Liao Q."/>
        </authorList>
    </citation>
    <scope>NUCLEOTIDE SEQUENCE</scope>
    <source>
        <strain evidence="14">H3</strain>
        <tissue evidence="14">Leaf</tissue>
    </source>
</reference>
<comment type="subcellular location">
    <subcellularLocation>
        <location evidence="2">Nucleus</location>
    </subcellularLocation>
</comment>
<evidence type="ECO:0000256" key="4">
    <source>
        <dbReference type="ARBA" id="ARBA00022723"/>
    </source>
</evidence>
<dbReference type="CDD" id="cd20083">
    <property type="entry name" value="XPF_nuclease_EME"/>
    <property type="match status" value="1"/>
</dbReference>
<keyword evidence="9" id="KW-0233">DNA recombination</keyword>
<keyword evidence="7" id="KW-0378">Hydrolase</keyword>
<comment type="cofactor">
    <cofactor evidence="1">
        <name>Mg(2+)</name>
        <dbReference type="ChEBI" id="CHEBI:18420"/>
    </cofactor>
</comment>
<keyword evidence="6" id="KW-0227">DNA damage</keyword>
<keyword evidence="4" id="KW-0479">Metal-binding</keyword>
<gene>
    <name evidence="14" type="ORF">GOP47_0007485</name>
</gene>
<dbReference type="GO" id="GO:0006310">
    <property type="term" value="P:DNA recombination"/>
    <property type="evidence" value="ECO:0007669"/>
    <property type="project" value="UniProtKB-KW"/>
</dbReference>
<dbReference type="GO" id="GO:0006281">
    <property type="term" value="P:DNA repair"/>
    <property type="evidence" value="ECO:0007669"/>
    <property type="project" value="UniProtKB-KW"/>
</dbReference>
<dbReference type="PANTHER" id="PTHR21077">
    <property type="entry name" value="EME1 PROTEIN"/>
    <property type="match status" value="1"/>
</dbReference>
<evidence type="ECO:0000313" key="15">
    <source>
        <dbReference type="Proteomes" id="UP000886520"/>
    </source>
</evidence>
<sequence>MRMNGTQVELVTLSDSLTSPICKPKCKPRNADCQGVTKVVCLDSDTESDGSFANTMVSRLAPKATNDGVCGDLSDEFKEPNDSWLGLHKCSRHSKHWQPCEVSAEIDLKDGCSDGGFCVDNLDSLNSKKVSGSFCKVRNTSPVLTRVQGVESSPSKDSDDCSSPGWDDHLKIILSKLETSKVVVPKEVNLECRHEHQRKRGYNYDESDDDNYDGDYSVLINKLRKCDTSVKYVRGECNNFTDAEKISSGCSNKTDRQSSKAVTAKTGGSALPVIDDSTNALDKDVEKLKTKQKQAKDREEREARKHQLKVEREMLRKEKQEEKKRQQELRKQRNEEEKKRKEELKAEAAERRNVEKEKEKWEKGKFALQNIIALVDTQILEAGLIGGHILTRFAEKGFKYRLVKNPVKKTVVWQMKSPSKESQIDLQEDCLSQDSQEPKTFKKVGPQLSLESVHVSYVLVVLEAQEFLEMITEGTLDKHIRNLQKIYPGFRLCYLINKLMRFLQKREQQQYKTPGDNWSRPPVEQVLAKLVTSYDGVHSRLCVDEAEVSEHIVGLTRSLAECPFKRKLTPLSLRANGDHVVKNDPHNDDIKRDIWLKALVALPKVSGSCAIAIAKKYPSMSALFEAYLDPFKTVHEKEQLLQDLVKEGLLGEHNRRIGPACSKRVFRILMAEQGRLHTDDVEEGADAFKD</sequence>
<keyword evidence="5" id="KW-0255">Endonuclease</keyword>
<dbReference type="Gene3D" id="3.40.50.10130">
    <property type="match status" value="1"/>
</dbReference>
<dbReference type="PANTHER" id="PTHR21077:SF5">
    <property type="entry name" value="CROSSOVER JUNCTION ENDONUCLEASE MMS4"/>
    <property type="match status" value="1"/>
</dbReference>
<comment type="caution">
    <text evidence="14">The sequence shown here is derived from an EMBL/GenBank/DDBJ whole genome shotgun (WGS) entry which is preliminary data.</text>
</comment>
<evidence type="ECO:0000256" key="1">
    <source>
        <dbReference type="ARBA" id="ARBA00001946"/>
    </source>
</evidence>
<dbReference type="InterPro" id="IPR047524">
    <property type="entry name" value="XPF_nuclease_EME1_plant/arthr"/>
</dbReference>
<keyword evidence="10" id="KW-0234">DNA repair</keyword>
<dbReference type="OrthoDB" id="343092at2759"/>
<dbReference type="GO" id="GO:0004519">
    <property type="term" value="F:endonuclease activity"/>
    <property type="evidence" value="ECO:0007669"/>
    <property type="project" value="UniProtKB-KW"/>
</dbReference>
<proteinExistence type="predicted"/>
<evidence type="ECO:0000256" key="11">
    <source>
        <dbReference type="ARBA" id="ARBA00023242"/>
    </source>
</evidence>